<feature type="signal peptide" evidence="1">
    <location>
        <begin position="1"/>
        <end position="23"/>
    </location>
</feature>
<reference evidence="2 3" key="2">
    <citation type="journal article" date="2012" name="Environ. Microbiol.">
        <title>Characterization of the first alginolytic operons in a marine bacterium: from their emergence in marine Flavobacteriia to their independent transfers to marine Proteobacteria and human gut Bacteroides.</title>
        <authorList>
            <person name="Thomas F."/>
            <person name="Barbeyron T."/>
            <person name="Tonon T."/>
            <person name="Genicot S."/>
            <person name="Czjzek M."/>
            <person name="Michel G."/>
        </authorList>
    </citation>
    <scope>NUCLEOTIDE SEQUENCE [LARGE SCALE GENOMIC DNA]</scope>
    <source>
        <strain evidence="3">DSM 12802 / CCUG 47099 / CIP 106680 / NCIMB 13871 / Dsij</strain>
    </source>
</reference>
<evidence type="ECO:0000313" key="3">
    <source>
        <dbReference type="Proteomes" id="UP000008898"/>
    </source>
</evidence>
<sequence length="217" mass="23882">MKLFSILRKPTFAIFLAGLTVFASCSQYETDEIEQENLSLEQLENIHLDIKSRYQIGNSLTQKTSSDNELSEIFNSKFEENLEVAQNQGVEYLFEANGLDSSLPSTIDWALNNIDNENFYEELLQREEIQSVEQAELIFSYLQTFIEYSNLSANAKSAYSKAARESGCGRAVVGTILTTAIFAGVTAATGGFGTAAAVGFLVAKGWNTYNVIAACSE</sequence>
<keyword evidence="3" id="KW-1185">Reference proteome</keyword>
<accession>G0L0I3</accession>
<keyword evidence="2" id="KW-0449">Lipoprotein</keyword>
<feature type="chain" id="PRO_5003402158" evidence="1">
    <location>
        <begin position="24"/>
        <end position="217"/>
    </location>
</feature>
<name>G0L0I3_ZOBGA</name>
<reference evidence="3" key="1">
    <citation type="submission" date="2009-07" db="EMBL/GenBank/DDBJ databases">
        <title>Complete genome sequence of Zobellia galactanivorans Dsij.</title>
        <authorList>
            <consortium name="Genoscope - CEA"/>
        </authorList>
    </citation>
    <scope>NUCLEOTIDE SEQUENCE [LARGE SCALE GENOMIC DNA]</scope>
    <source>
        <strain evidence="3">DSM 12802 / CCUG 47099 / CIP 106680 / NCIMB 13871 / Dsij</strain>
    </source>
</reference>
<dbReference type="AlphaFoldDB" id="G0L0I3"/>
<dbReference type="PROSITE" id="PS51257">
    <property type="entry name" value="PROKAR_LIPOPROTEIN"/>
    <property type="match status" value="1"/>
</dbReference>
<proteinExistence type="predicted"/>
<evidence type="ECO:0000256" key="1">
    <source>
        <dbReference type="SAM" id="SignalP"/>
    </source>
</evidence>
<protein>
    <submittedName>
        <fullName evidence="2">Hypothetical lipoprotein</fullName>
    </submittedName>
</protein>
<dbReference type="Proteomes" id="UP000008898">
    <property type="component" value="Chromosome"/>
</dbReference>
<dbReference type="EMBL" id="FP476056">
    <property type="protein sequence ID" value="CAZ97419.1"/>
    <property type="molecule type" value="Genomic_DNA"/>
</dbReference>
<dbReference type="KEGG" id="zga:ZOBELLIA_3281"/>
<dbReference type="HOGENOM" id="CLU_1271890_0_0_10"/>
<evidence type="ECO:0000313" key="2">
    <source>
        <dbReference type="EMBL" id="CAZ97419.1"/>
    </source>
</evidence>
<dbReference type="RefSeq" id="WP_013994613.1">
    <property type="nucleotide sequence ID" value="NC_015844.1"/>
</dbReference>
<gene>
    <name evidence="2" type="ordered locus">zobellia_3281</name>
</gene>
<organism evidence="2 3">
    <name type="scientific">Zobellia galactanivorans (strain DSM 12802 / CCUG 47099 / CIP 106680 / NCIMB 13871 / Dsij)</name>
    <dbReference type="NCBI Taxonomy" id="63186"/>
    <lineage>
        <taxon>Bacteria</taxon>
        <taxon>Pseudomonadati</taxon>
        <taxon>Bacteroidota</taxon>
        <taxon>Flavobacteriia</taxon>
        <taxon>Flavobacteriales</taxon>
        <taxon>Flavobacteriaceae</taxon>
        <taxon>Zobellia</taxon>
    </lineage>
</organism>
<keyword evidence="1" id="KW-0732">Signal</keyword>
<dbReference type="STRING" id="63186.ZOBELLIA_3281"/>